<dbReference type="Gene3D" id="3.30.70.360">
    <property type="match status" value="1"/>
</dbReference>
<dbReference type="PANTHER" id="PTHR43808">
    <property type="entry name" value="ACETYLORNITHINE DEACETYLASE"/>
    <property type="match status" value="1"/>
</dbReference>
<dbReference type="EMBL" id="AP021874">
    <property type="protein sequence ID" value="BBO70429.1"/>
    <property type="molecule type" value="Genomic_DNA"/>
</dbReference>
<dbReference type="Pfam" id="PF07687">
    <property type="entry name" value="M20_dimer"/>
    <property type="match status" value="1"/>
</dbReference>
<keyword evidence="7" id="KW-1185">Reference proteome</keyword>
<sequence length="427" mass="45683">MIPKQAVSRVLNAIHPDDVIDLTARLVRCNSVWDPQAGTSEADAAALAAGWARDRGFDVTEETVAPGRPNVIVRWTGGPGRRTLMFEGHTDVVTPGDPGRWRHDPFGAQIENGRMFGRGTNDTKGNLAAMLVAMAALKASGIPLAGSLVGGVLCDEEGMMTGVQDFIRRGHADRVTAAVVCEPQDGLVCIAQKGALRARFTVHGRMSHGAMPLTGLNPAPAVARIIDGLADLEAEAVDAFGEDPLLGWPSFTPTVVQAPAQGPPQLNVMPGEAEILVDVRTIPGQAHEAIRQALSRLAGQSATRVNDRCREVDDRFGIRRPWTLKVGARFLSDRPCTRTEADAPIVVSALWASREASGRTAEIAGVPGATDGTFLWALKNIPIVTMGAGDRTVPHQVDEWVDLDQLVETARIYALTALHYLYPGDSR</sequence>
<reference evidence="6 7" key="1">
    <citation type="submission" date="2019-11" db="EMBL/GenBank/DDBJ databases">
        <title>Comparative genomics of hydrocarbon-degrading Desulfosarcina strains.</title>
        <authorList>
            <person name="Watanabe M."/>
            <person name="Kojima H."/>
            <person name="Fukui M."/>
        </authorList>
    </citation>
    <scope>NUCLEOTIDE SEQUENCE [LARGE SCALE GENOMIC DNA]</scope>
    <source>
        <strain evidence="6 7">PL12</strain>
    </source>
</reference>
<evidence type="ECO:0000256" key="4">
    <source>
        <dbReference type="ARBA" id="ARBA00022833"/>
    </source>
</evidence>
<name>A0A5K7YR92_9BACT</name>
<accession>A0A5K7YR92</accession>
<proteinExistence type="predicted"/>
<evidence type="ECO:0000256" key="2">
    <source>
        <dbReference type="ARBA" id="ARBA00022723"/>
    </source>
</evidence>
<gene>
    <name evidence="6" type="primary">dapE</name>
    <name evidence="6" type="ORF">DSCA_43590</name>
</gene>
<dbReference type="Gene3D" id="3.40.630.10">
    <property type="entry name" value="Zn peptidases"/>
    <property type="match status" value="2"/>
</dbReference>
<feature type="domain" description="Peptidase M20 dimerisation" evidence="5">
    <location>
        <begin position="190"/>
        <end position="299"/>
    </location>
</feature>
<dbReference type="KEGG" id="dalk:DSCA_43590"/>
<dbReference type="PROSITE" id="PS00758">
    <property type="entry name" value="ARGE_DAPE_CPG2_1"/>
    <property type="match status" value="1"/>
</dbReference>
<organism evidence="6 7">
    <name type="scientific">Desulfosarcina alkanivorans</name>
    <dbReference type="NCBI Taxonomy" id="571177"/>
    <lineage>
        <taxon>Bacteria</taxon>
        <taxon>Pseudomonadati</taxon>
        <taxon>Thermodesulfobacteriota</taxon>
        <taxon>Desulfobacteria</taxon>
        <taxon>Desulfobacterales</taxon>
        <taxon>Desulfosarcinaceae</taxon>
        <taxon>Desulfosarcina</taxon>
    </lineage>
</organism>
<dbReference type="SUPFAM" id="SSF55031">
    <property type="entry name" value="Bacterial exopeptidase dimerisation domain"/>
    <property type="match status" value="1"/>
</dbReference>
<keyword evidence="2" id="KW-0479">Metal-binding</keyword>
<dbReference type="InterPro" id="IPR050072">
    <property type="entry name" value="Peptidase_M20A"/>
</dbReference>
<dbReference type="InterPro" id="IPR001261">
    <property type="entry name" value="ArgE/DapE_CS"/>
</dbReference>
<dbReference type="Proteomes" id="UP000427906">
    <property type="component" value="Chromosome"/>
</dbReference>
<evidence type="ECO:0000256" key="1">
    <source>
        <dbReference type="ARBA" id="ARBA00001947"/>
    </source>
</evidence>
<dbReference type="Pfam" id="PF01546">
    <property type="entry name" value="Peptidase_M20"/>
    <property type="match status" value="1"/>
</dbReference>
<evidence type="ECO:0000313" key="7">
    <source>
        <dbReference type="Proteomes" id="UP000427906"/>
    </source>
</evidence>
<protein>
    <submittedName>
        <fullName evidence="6">Succinyl-diaminopimelate desuccinylase</fullName>
    </submittedName>
</protein>
<dbReference type="InterPro" id="IPR036264">
    <property type="entry name" value="Bact_exopeptidase_dim_dom"/>
</dbReference>
<comment type="cofactor">
    <cofactor evidence="1">
        <name>Zn(2+)</name>
        <dbReference type="ChEBI" id="CHEBI:29105"/>
    </cofactor>
</comment>
<evidence type="ECO:0000259" key="5">
    <source>
        <dbReference type="Pfam" id="PF07687"/>
    </source>
</evidence>
<evidence type="ECO:0000256" key="3">
    <source>
        <dbReference type="ARBA" id="ARBA00022801"/>
    </source>
</evidence>
<evidence type="ECO:0000313" key="6">
    <source>
        <dbReference type="EMBL" id="BBO70429.1"/>
    </source>
</evidence>
<dbReference type="RefSeq" id="WP_155318379.1">
    <property type="nucleotide sequence ID" value="NZ_AP021874.1"/>
</dbReference>
<dbReference type="OrthoDB" id="5443984at2"/>
<dbReference type="InterPro" id="IPR002933">
    <property type="entry name" value="Peptidase_M20"/>
</dbReference>
<keyword evidence="3" id="KW-0378">Hydrolase</keyword>
<dbReference type="AlphaFoldDB" id="A0A5K7YR92"/>
<dbReference type="GO" id="GO:0046872">
    <property type="term" value="F:metal ion binding"/>
    <property type="evidence" value="ECO:0007669"/>
    <property type="project" value="UniProtKB-KW"/>
</dbReference>
<dbReference type="InterPro" id="IPR011650">
    <property type="entry name" value="Peptidase_M20_dimer"/>
</dbReference>
<keyword evidence="4" id="KW-0862">Zinc</keyword>
<dbReference type="SUPFAM" id="SSF53187">
    <property type="entry name" value="Zn-dependent exopeptidases"/>
    <property type="match status" value="1"/>
</dbReference>
<dbReference type="GO" id="GO:0016787">
    <property type="term" value="F:hydrolase activity"/>
    <property type="evidence" value="ECO:0007669"/>
    <property type="project" value="UniProtKB-KW"/>
</dbReference>